<evidence type="ECO:0000313" key="2">
    <source>
        <dbReference type="EMBL" id="KZP33286.1"/>
    </source>
</evidence>
<dbReference type="Proteomes" id="UP000076532">
    <property type="component" value="Unassembled WGS sequence"/>
</dbReference>
<feature type="chain" id="PRO_5007881546" evidence="1">
    <location>
        <begin position="26"/>
        <end position="60"/>
    </location>
</feature>
<keyword evidence="1" id="KW-0732">Signal</keyword>
<protein>
    <submittedName>
        <fullName evidence="2">Uncharacterized protein</fullName>
    </submittedName>
</protein>
<dbReference type="OrthoDB" id="2904323at2759"/>
<feature type="signal peptide" evidence="1">
    <location>
        <begin position="1"/>
        <end position="25"/>
    </location>
</feature>
<proteinExistence type="predicted"/>
<accession>A0A166W1H8</accession>
<dbReference type="AlphaFoldDB" id="A0A166W1H8"/>
<evidence type="ECO:0000313" key="3">
    <source>
        <dbReference type="Proteomes" id="UP000076532"/>
    </source>
</evidence>
<organism evidence="2 3">
    <name type="scientific">Athelia psychrophila</name>
    <dbReference type="NCBI Taxonomy" id="1759441"/>
    <lineage>
        <taxon>Eukaryota</taxon>
        <taxon>Fungi</taxon>
        <taxon>Dikarya</taxon>
        <taxon>Basidiomycota</taxon>
        <taxon>Agaricomycotina</taxon>
        <taxon>Agaricomycetes</taxon>
        <taxon>Agaricomycetidae</taxon>
        <taxon>Atheliales</taxon>
        <taxon>Atheliaceae</taxon>
        <taxon>Athelia</taxon>
    </lineage>
</organism>
<name>A0A166W1H8_9AGAM</name>
<evidence type="ECO:0000256" key="1">
    <source>
        <dbReference type="SAM" id="SignalP"/>
    </source>
</evidence>
<reference evidence="2 3" key="1">
    <citation type="journal article" date="2016" name="Mol. Biol. Evol.">
        <title>Comparative Genomics of Early-Diverging Mushroom-Forming Fungi Provides Insights into the Origins of Lignocellulose Decay Capabilities.</title>
        <authorList>
            <person name="Nagy L.G."/>
            <person name="Riley R."/>
            <person name="Tritt A."/>
            <person name="Adam C."/>
            <person name="Daum C."/>
            <person name="Floudas D."/>
            <person name="Sun H."/>
            <person name="Yadav J.S."/>
            <person name="Pangilinan J."/>
            <person name="Larsson K.H."/>
            <person name="Matsuura K."/>
            <person name="Barry K."/>
            <person name="Labutti K."/>
            <person name="Kuo R."/>
            <person name="Ohm R.A."/>
            <person name="Bhattacharya S.S."/>
            <person name="Shirouzu T."/>
            <person name="Yoshinaga Y."/>
            <person name="Martin F.M."/>
            <person name="Grigoriev I.V."/>
            <person name="Hibbett D.S."/>
        </authorList>
    </citation>
    <scope>NUCLEOTIDE SEQUENCE [LARGE SCALE GENOMIC DNA]</scope>
    <source>
        <strain evidence="2 3">CBS 109695</strain>
    </source>
</reference>
<sequence length="60" mass="6072">MFFKVSTITASALFAVLLLAGPVKAIAKNAVDACNGTNNYGPGHSCAFYTSDGSVADGSE</sequence>
<gene>
    <name evidence="2" type="ORF">FIBSPDRAFT_721424</name>
</gene>
<keyword evidence="3" id="KW-1185">Reference proteome</keyword>
<dbReference type="EMBL" id="KV417483">
    <property type="protein sequence ID" value="KZP33286.1"/>
    <property type="molecule type" value="Genomic_DNA"/>
</dbReference>